<keyword evidence="4" id="KW-1185">Reference proteome</keyword>
<dbReference type="EMBL" id="JAUEPS010000001">
    <property type="protein sequence ID" value="KAK0469874.1"/>
    <property type="molecule type" value="Genomic_DNA"/>
</dbReference>
<accession>A0AA39U3D2</accession>
<evidence type="ECO:0000313" key="3">
    <source>
        <dbReference type="EMBL" id="KAK0469874.1"/>
    </source>
</evidence>
<evidence type="ECO:0000256" key="1">
    <source>
        <dbReference type="SAM" id="Phobius"/>
    </source>
</evidence>
<proteinExistence type="predicted"/>
<organism evidence="3 4">
    <name type="scientific">Armillaria tabescens</name>
    <name type="common">Ringless honey mushroom</name>
    <name type="synonym">Agaricus tabescens</name>
    <dbReference type="NCBI Taxonomy" id="1929756"/>
    <lineage>
        <taxon>Eukaryota</taxon>
        <taxon>Fungi</taxon>
        <taxon>Dikarya</taxon>
        <taxon>Basidiomycota</taxon>
        <taxon>Agaricomycotina</taxon>
        <taxon>Agaricomycetes</taxon>
        <taxon>Agaricomycetidae</taxon>
        <taxon>Agaricales</taxon>
        <taxon>Marasmiineae</taxon>
        <taxon>Physalacriaceae</taxon>
        <taxon>Desarmillaria</taxon>
    </lineage>
</organism>
<feature type="transmembrane region" description="Helical" evidence="1">
    <location>
        <begin position="55"/>
        <end position="74"/>
    </location>
</feature>
<keyword evidence="1" id="KW-0472">Membrane</keyword>
<gene>
    <name evidence="3" type="ORF">EV420DRAFT_1249732</name>
</gene>
<dbReference type="Pfam" id="PF20153">
    <property type="entry name" value="DUF6535"/>
    <property type="match status" value="1"/>
</dbReference>
<feature type="transmembrane region" description="Helical" evidence="1">
    <location>
        <begin position="130"/>
        <end position="151"/>
    </location>
</feature>
<reference evidence="3" key="1">
    <citation type="submission" date="2023-06" db="EMBL/GenBank/DDBJ databases">
        <authorList>
            <consortium name="Lawrence Berkeley National Laboratory"/>
            <person name="Ahrendt S."/>
            <person name="Sahu N."/>
            <person name="Indic B."/>
            <person name="Wong-Bajracharya J."/>
            <person name="Merenyi Z."/>
            <person name="Ke H.-M."/>
            <person name="Monk M."/>
            <person name="Kocsube S."/>
            <person name="Drula E."/>
            <person name="Lipzen A."/>
            <person name="Balint B."/>
            <person name="Henrissat B."/>
            <person name="Andreopoulos B."/>
            <person name="Martin F.M."/>
            <person name="Harder C.B."/>
            <person name="Rigling D."/>
            <person name="Ford K.L."/>
            <person name="Foster G.D."/>
            <person name="Pangilinan J."/>
            <person name="Papanicolaou A."/>
            <person name="Barry K."/>
            <person name="LaButti K."/>
            <person name="Viragh M."/>
            <person name="Koriabine M."/>
            <person name="Yan M."/>
            <person name="Riley R."/>
            <person name="Champramary S."/>
            <person name="Plett K.L."/>
            <person name="Tsai I.J."/>
            <person name="Slot J."/>
            <person name="Sipos G."/>
            <person name="Plett J."/>
            <person name="Nagy L.G."/>
            <person name="Grigoriev I.V."/>
        </authorList>
    </citation>
    <scope>NUCLEOTIDE SEQUENCE</scope>
    <source>
        <strain evidence="3">CCBAS 213</strain>
    </source>
</reference>
<sequence>LYNLPTGNDPLDYEQRYAEDARGEEMGPFARIWRIFLDECTRFDSDMVDDWRDRLDVLLVFAGLFSAVVSTFVVQTSQNLQANYGQVSASFLFELINIQRAIANGVPVNDIPRSEFSPSTVFTPSVLDSWVNWLFFTSLSLSLSTASVAVLTKQWIHHYVSVPSGTPRDRSRIRHFRYIGLQNWHVPVIIGLLPVLMHASLGLFLLGLTIYL</sequence>
<feature type="non-terminal residue" evidence="3">
    <location>
        <position position="212"/>
    </location>
</feature>
<dbReference type="GeneID" id="85350263"/>
<keyword evidence="1" id="KW-0812">Transmembrane</keyword>
<protein>
    <recommendedName>
        <fullName evidence="2">DUF6535 domain-containing protein</fullName>
    </recommendedName>
</protein>
<dbReference type="Proteomes" id="UP001175211">
    <property type="component" value="Unassembled WGS sequence"/>
</dbReference>
<feature type="non-terminal residue" evidence="3">
    <location>
        <position position="1"/>
    </location>
</feature>
<name>A0AA39U3D2_ARMTA</name>
<feature type="transmembrane region" description="Helical" evidence="1">
    <location>
        <begin position="184"/>
        <end position="211"/>
    </location>
</feature>
<evidence type="ECO:0000313" key="4">
    <source>
        <dbReference type="Proteomes" id="UP001175211"/>
    </source>
</evidence>
<comment type="caution">
    <text evidence="3">The sequence shown here is derived from an EMBL/GenBank/DDBJ whole genome shotgun (WGS) entry which is preliminary data.</text>
</comment>
<dbReference type="InterPro" id="IPR045338">
    <property type="entry name" value="DUF6535"/>
</dbReference>
<feature type="domain" description="DUF6535" evidence="2">
    <location>
        <begin position="33"/>
        <end position="212"/>
    </location>
</feature>
<evidence type="ECO:0000259" key="2">
    <source>
        <dbReference type="Pfam" id="PF20153"/>
    </source>
</evidence>
<dbReference type="AlphaFoldDB" id="A0AA39U3D2"/>
<dbReference type="RefSeq" id="XP_060339667.1">
    <property type="nucleotide sequence ID" value="XM_060466715.1"/>
</dbReference>
<keyword evidence="1" id="KW-1133">Transmembrane helix</keyword>